<dbReference type="InterPro" id="IPR022966">
    <property type="entry name" value="RNase_II/R_CS"/>
</dbReference>
<dbReference type="GO" id="GO:0008859">
    <property type="term" value="F:exoribonuclease II activity"/>
    <property type="evidence" value="ECO:0007669"/>
    <property type="project" value="UniProtKB-UniRule"/>
</dbReference>
<proteinExistence type="inferred from homology"/>
<evidence type="ECO:0000313" key="11">
    <source>
        <dbReference type="EMBL" id="ACM21734.1"/>
    </source>
</evidence>
<reference evidence="11 12" key="1">
    <citation type="submission" date="2009-01" db="EMBL/GenBank/DDBJ databases">
        <title>Complete sequence of Geobacter sp. FRC-32.</title>
        <authorList>
            <consortium name="US DOE Joint Genome Institute"/>
            <person name="Lucas S."/>
            <person name="Copeland A."/>
            <person name="Lapidus A."/>
            <person name="Glavina del Rio T."/>
            <person name="Dalin E."/>
            <person name="Tice H."/>
            <person name="Bruce D."/>
            <person name="Goodwin L."/>
            <person name="Pitluck S."/>
            <person name="Saunders E."/>
            <person name="Brettin T."/>
            <person name="Detter J.C."/>
            <person name="Han C."/>
            <person name="Larimer F."/>
            <person name="Land M."/>
            <person name="Hauser L."/>
            <person name="Kyrpides N."/>
            <person name="Ovchinnikova G."/>
            <person name="Kostka J."/>
            <person name="Richardson P."/>
        </authorList>
    </citation>
    <scope>NUCLEOTIDE SEQUENCE [LARGE SCALE GENOMIC DNA]</scope>
    <source>
        <strain evidence="12">DSM 22248 / JCM 15807 / FRC-32</strain>
    </source>
</reference>
<evidence type="ECO:0000256" key="4">
    <source>
        <dbReference type="ARBA" id="ARBA00022722"/>
    </source>
</evidence>
<keyword evidence="12" id="KW-1185">Reference proteome</keyword>
<dbReference type="CDD" id="cd04471">
    <property type="entry name" value="S1_RNase_R"/>
    <property type="match status" value="1"/>
</dbReference>
<dbReference type="InterPro" id="IPR012340">
    <property type="entry name" value="NA-bd_OB-fold"/>
</dbReference>
<dbReference type="Proteomes" id="UP000007721">
    <property type="component" value="Chromosome"/>
</dbReference>
<dbReference type="PANTHER" id="PTHR23355">
    <property type="entry name" value="RIBONUCLEASE"/>
    <property type="match status" value="1"/>
</dbReference>
<dbReference type="PANTHER" id="PTHR23355:SF9">
    <property type="entry name" value="DIS3-LIKE EXONUCLEASE 2"/>
    <property type="match status" value="1"/>
</dbReference>
<dbReference type="AlphaFoldDB" id="B9M5H5"/>
<dbReference type="InterPro" id="IPR050180">
    <property type="entry name" value="RNR_Ribonuclease"/>
</dbReference>
<dbReference type="Pfam" id="PF17876">
    <property type="entry name" value="CSD2"/>
    <property type="match status" value="1"/>
</dbReference>
<dbReference type="InterPro" id="IPR001900">
    <property type="entry name" value="RNase_II/R"/>
</dbReference>
<dbReference type="InterPro" id="IPR011129">
    <property type="entry name" value="CSD"/>
</dbReference>
<dbReference type="OrthoDB" id="9764149at2"/>
<dbReference type="PROSITE" id="PS01175">
    <property type="entry name" value="RIBONUCLEASE_II"/>
    <property type="match status" value="1"/>
</dbReference>
<dbReference type="InterPro" id="IPR013223">
    <property type="entry name" value="RNase_B_OB_dom"/>
</dbReference>
<comment type="subcellular location">
    <subcellularLocation>
        <location evidence="2 8">Cytoplasm</location>
    </subcellularLocation>
</comment>
<dbReference type="RefSeq" id="WP_012648462.1">
    <property type="nucleotide sequence ID" value="NC_011979.1"/>
</dbReference>
<keyword evidence="3 8" id="KW-0963">Cytoplasm</keyword>
<accession>B9M5H5</accession>
<evidence type="ECO:0000259" key="10">
    <source>
        <dbReference type="PROSITE" id="PS50126"/>
    </source>
</evidence>
<dbReference type="Pfam" id="PF08206">
    <property type="entry name" value="OB_RNB"/>
    <property type="match status" value="1"/>
</dbReference>
<dbReference type="SMART" id="SM00357">
    <property type="entry name" value="CSP"/>
    <property type="match status" value="1"/>
</dbReference>
<name>B9M5H5_GEODF</name>
<dbReference type="Pfam" id="PF00773">
    <property type="entry name" value="RNB"/>
    <property type="match status" value="1"/>
</dbReference>
<dbReference type="eggNOG" id="COG0557">
    <property type="taxonomic scope" value="Bacteria"/>
</dbReference>
<evidence type="ECO:0000313" key="12">
    <source>
        <dbReference type="Proteomes" id="UP000007721"/>
    </source>
</evidence>
<dbReference type="SUPFAM" id="SSF50249">
    <property type="entry name" value="Nucleic acid-binding proteins"/>
    <property type="match status" value="4"/>
</dbReference>
<keyword evidence="6 8" id="KW-0269">Exonuclease</keyword>
<dbReference type="InterPro" id="IPR004476">
    <property type="entry name" value="RNase_II/RNase_R"/>
</dbReference>
<dbReference type="InterPro" id="IPR003029">
    <property type="entry name" value="S1_domain"/>
</dbReference>
<keyword evidence="7 8" id="KW-0694">RNA-binding</keyword>
<dbReference type="InterPro" id="IPR040476">
    <property type="entry name" value="CSD2"/>
</dbReference>
<feature type="domain" description="S1 motif" evidence="10">
    <location>
        <begin position="622"/>
        <end position="703"/>
    </location>
</feature>
<dbReference type="InterPro" id="IPR011805">
    <property type="entry name" value="RNase_R"/>
</dbReference>
<comment type="catalytic activity">
    <reaction evidence="1 8">
        <text>Exonucleolytic cleavage in the 3'- to 5'-direction to yield nucleoside 5'-phosphates.</text>
        <dbReference type="EC" id="3.1.13.1"/>
    </reaction>
</comment>
<keyword evidence="4 8" id="KW-0540">Nuclease</keyword>
<evidence type="ECO:0000256" key="2">
    <source>
        <dbReference type="ARBA" id="ARBA00004496"/>
    </source>
</evidence>
<dbReference type="STRING" id="316067.Geob_3391"/>
<comment type="function">
    <text evidence="8">3'-5' exoribonuclease that releases 5'-nucleoside monophosphates and is involved in maturation of structured RNAs.</text>
</comment>
<evidence type="ECO:0000256" key="7">
    <source>
        <dbReference type="ARBA" id="ARBA00022884"/>
    </source>
</evidence>
<dbReference type="EC" id="3.1.13.1" evidence="8"/>
<dbReference type="HOGENOM" id="CLU_002333_7_0_7"/>
<dbReference type="EMBL" id="CP001390">
    <property type="protein sequence ID" value="ACM21734.1"/>
    <property type="molecule type" value="Genomic_DNA"/>
</dbReference>
<feature type="region of interest" description="Disordered" evidence="9">
    <location>
        <begin position="732"/>
        <end position="758"/>
    </location>
</feature>
<evidence type="ECO:0000256" key="1">
    <source>
        <dbReference type="ARBA" id="ARBA00001849"/>
    </source>
</evidence>
<dbReference type="HAMAP" id="MF_01895">
    <property type="entry name" value="RNase_R"/>
    <property type="match status" value="1"/>
</dbReference>
<dbReference type="GO" id="GO:0003723">
    <property type="term" value="F:RNA binding"/>
    <property type="evidence" value="ECO:0007669"/>
    <property type="project" value="UniProtKB-UniRule"/>
</dbReference>
<keyword evidence="5 8" id="KW-0378">Hydrolase</keyword>
<dbReference type="GO" id="GO:0006402">
    <property type="term" value="P:mRNA catabolic process"/>
    <property type="evidence" value="ECO:0007669"/>
    <property type="project" value="TreeGrafter"/>
</dbReference>
<gene>
    <name evidence="8 11" type="primary">rnr</name>
    <name evidence="11" type="ordered locus">Geob_3391</name>
</gene>
<evidence type="ECO:0000256" key="3">
    <source>
        <dbReference type="ARBA" id="ARBA00022490"/>
    </source>
</evidence>
<feature type="compositionally biased region" description="Basic and acidic residues" evidence="9">
    <location>
        <begin position="732"/>
        <end position="751"/>
    </location>
</feature>
<dbReference type="KEGG" id="geo:Geob_3391"/>
<evidence type="ECO:0000256" key="6">
    <source>
        <dbReference type="ARBA" id="ARBA00022839"/>
    </source>
</evidence>
<dbReference type="Pfam" id="PF00575">
    <property type="entry name" value="S1"/>
    <property type="match status" value="1"/>
</dbReference>
<dbReference type="NCBIfam" id="TIGR02063">
    <property type="entry name" value="RNase_R"/>
    <property type="match status" value="1"/>
</dbReference>
<dbReference type="Gene3D" id="2.40.50.140">
    <property type="entry name" value="Nucleic acid-binding proteins"/>
    <property type="match status" value="2"/>
</dbReference>
<dbReference type="PROSITE" id="PS50126">
    <property type="entry name" value="S1"/>
    <property type="match status" value="1"/>
</dbReference>
<organism evidence="11 12">
    <name type="scientific">Geotalea daltonii (strain DSM 22248 / JCM 15807 / FRC-32)</name>
    <name type="common">Geobacter daltonii</name>
    <dbReference type="NCBI Taxonomy" id="316067"/>
    <lineage>
        <taxon>Bacteria</taxon>
        <taxon>Pseudomonadati</taxon>
        <taxon>Thermodesulfobacteriota</taxon>
        <taxon>Desulfuromonadia</taxon>
        <taxon>Geobacterales</taxon>
        <taxon>Geobacteraceae</taxon>
        <taxon>Geotalea</taxon>
    </lineage>
</organism>
<comment type="similarity">
    <text evidence="8">Belongs to the RNR ribonuclease family. RNase R subfamily.</text>
</comment>
<evidence type="ECO:0000256" key="8">
    <source>
        <dbReference type="HAMAP-Rule" id="MF_01895"/>
    </source>
</evidence>
<sequence length="758" mass="85683">MKIKKEAVVKLLKNNAGVPMEFREMMQAFGISKAERPKFKAIIDGFVDEGALLRLRGRLFILPASGTGLTGKLSVHRDGYGFVMPEEGEDVFIPARYLRENMHGDRVEVQIVAKKRDGKQEGRIVKTLERGFSKLVGRFEKGAKVSRVIPDEVRIGKDIIIPAKAAGKATNGQVVVAEITSYAGAGRSMEGRIIEVLGWPDEPEVEVQTIIRKHELPDVFPPSVLKAARAVPETIQDSELEGRTDLRGQLTVTIDGETAKDFDDAVSVKKEGKGAIRLWVSIADVSHYVKPGSPLDKEAYLRGTSVYFPDRCIPMLPEELSNGICSLNPQVDRLTMTAEMLFDGSGTILEAAFYPSVIRSVARLTYTKVKKIVVDNDPELVKEYAELVPELKTMEELALRLMAKRRKRGSIDFDLPEPEILLDLTGGITAIVRAERNLAHKIIEEFMLAANEAVASHIEERELPFLYRIHETPEFAKLQDFKEFIFNFGYELRLQEEKVSPGEFQRILDQAQGKPEERMINEVLLRCMKQARYSAENVGHFGLAAASYTHFTSPIRRYPDLVVHRILKKQLAKKIGEKDRENLASTLPETGLHTSKRERVAMEAEREIVELKKMQYMQDKVGEELDGIITGVASFGFFVELVEIFVEGMVHISTLKQDFYEYVEKQHALIGERSRTIYRIGDPVRIRVAAVSLEKKQVEFVLARHDERVAPVAEVYGGDEFPKVPVRGKWPKIERKEDRRSGEKDRRDSGSKKGRRRK</sequence>
<dbReference type="NCBIfam" id="TIGR00358">
    <property type="entry name" value="3_prime_RNase"/>
    <property type="match status" value="1"/>
</dbReference>
<dbReference type="GO" id="GO:0005829">
    <property type="term" value="C:cytosol"/>
    <property type="evidence" value="ECO:0007669"/>
    <property type="project" value="UniProtKB-ARBA"/>
</dbReference>
<evidence type="ECO:0000256" key="5">
    <source>
        <dbReference type="ARBA" id="ARBA00022801"/>
    </source>
</evidence>
<protein>
    <recommendedName>
        <fullName evidence="8">Ribonuclease R</fullName>
        <shortName evidence="8">RNase R</shortName>
        <ecNumber evidence="8">3.1.13.1</ecNumber>
    </recommendedName>
</protein>
<evidence type="ECO:0000256" key="9">
    <source>
        <dbReference type="SAM" id="MobiDB-lite"/>
    </source>
</evidence>
<dbReference type="SMART" id="SM00955">
    <property type="entry name" value="RNB"/>
    <property type="match status" value="1"/>
</dbReference>
<dbReference type="SMART" id="SM00316">
    <property type="entry name" value="S1"/>
    <property type="match status" value="1"/>
</dbReference>